<sequence length="782" mass="86628">MSDPNTGRALDGFEEYYFRKLRSWIPELYWSNDLENGSLEVLIRAMSDRLAEMRREIERVWTASSIELADDWAVKYLGDLVGAETLSAQNSRANRTVAANFMNYHRRKTTRYLLDSQITDIVATEGYVREIERWLARPPHELDMGYLRFAPLSEGPVGGLPELTGPRVDDAALPAFDEFARLPDFGPREGRAASFDYATIHFNLFASESWRVDMATPFWLDGTRLTLDPSGRAAPLFHSATFDHRAGLWPVGPEEFPLPMRCARFNDARFEITEDALDAIASPGLTAALTPWIGVTFRTRQAFQRILADQLSPTLYSNFRSSLLRECLVADCAKARQIEADMRLDIGPFADTRVLDPYEIVAANLSRWMPAAQWPEDAALLIDVSSGYVQLAGAPDDGAVPPQLFHPLFHHLGLVHRVGAGTFPRESDVDLGPGFNDANAEVSFAPPASGLQAFGDNRRYLWNWPASRRFEVAGELRLEAADRTRPYVVSRTDDPERDFTIVGTDGQDNHLTIDGLWLGLQADTPIETAVGGPDDPAPPARARLILDGHFETVILRHVSLDPGGEQARPDPGTARAIPAVTVEIEGSVRLLRIERSITGPIVETRADPSLLNAGEIRISDSIVQSGDPERPAISVELARLHLTNSTVLGACHANLIFATNTLFDGPLYVTNRHQSCLRFSAVAAFEGDSDPSILPRRFECVEYKRTIPPASFRSTRFGDLDFAALSDLADRGLLHGGEGRTEIGVGNARFWHQRRDDLARVASTFLPVGQNAQIYEETGGRT</sequence>
<comment type="caution">
    <text evidence="1">The sequence shown here is derived from an EMBL/GenBank/DDBJ whole genome shotgun (WGS) entry which is preliminary data.</text>
</comment>
<dbReference type="RefSeq" id="WP_183384705.1">
    <property type="nucleotide sequence ID" value="NZ_JACHXR010000010.1"/>
</dbReference>
<gene>
    <name evidence="1" type="ORF">FHR97_003126</name>
</gene>
<name>A0A7W5HMF1_9GAMM</name>
<dbReference type="Proteomes" id="UP000518892">
    <property type="component" value="Unassembled WGS sequence"/>
</dbReference>
<reference evidence="1 2" key="1">
    <citation type="submission" date="2020-08" db="EMBL/GenBank/DDBJ databases">
        <title>Genomic Encyclopedia of Type Strains, Phase III (KMG-III): the genomes of soil and plant-associated and newly described type strains.</title>
        <authorList>
            <person name="Whitman W."/>
        </authorList>
    </citation>
    <scope>NUCLEOTIDE SEQUENCE [LARGE SCALE GENOMIC DNA]</scope>
    <source>
        <strain evidence="1 2">CECT 7744</strain>
    </source>
</reference>
<dbReference type="AlphaFoldDB" id="A0A7W5HMF1"/>
<evidence type="ECO:0000313" key="2">
    <source>
        <dbReference type="Proteomes" id="UP000518892"/>
    </source>
</evidence>
<dbReference type="EMBL" id="JACHXR010000010">
    <property type="protein sequence ID" value="MBB3232258.1"/>
    <property type="molecule type" value="Genomic_DNA"/>
</dbReference>
<organism evidence="1 2">
    <name type="scientific">Halomonas stenophila</name>
    <dbReference type="NCBI Taxonomy" id="795312"/>
    <lineage>
        <taxon>Bacteria</taxon>
        <taxon>Pseudomonadati</taxon>
        <taxon>Pseudomonadota</taxon>
        <taxon>Gammaproteobacteria</taxon>
        <taxon>Oceanospirillales</taxon>
        <taxon>Halomonadaceae</taxon>
        <taxon>Halomonas</taxon>
    </lineage>
</organism>
<keyword evidence="2" id="KW-1185">Reference proteome</keyword>
<accession>A0A7W5HMF1</accession>
<proteinExistence type="predicted"/>
<evidence type="ECO:0000313" key="1">
    <source>
        <dbReference type="EMBL" id="MBB3232258.1"/>
    </source>
</evidence>
<protein>
    <submittedName>
        <fullName evidence="1">Uncharacterized protein</fullName>
    </submittedName>
</protein>